<proteinExistence type="predicted"/>
<dbReference type="Proteomes" id="UP000177263">
    <property type="component" value="Unassembled WGS sequence"/>
</dbReference>
<sequence>MDENMTFFATLLAGLLVVAIFAIMLSRFVDARQMPLPTNTPTQQTILRTGAGEIKYGEGTCSTDNNCTPAGCSREVCSFDPDLVTTCEVKADMPDTNVFSCGCFEGYCAWIKTN</sequence>
<evidence type="ECO:0000313" key="3">
    <source>
        <dbReference type="Proteomes" id="UP000177263"/>
    </source>
</evidence>
<keyword evidence="1" id="KW-0472">Membrane</keyword>
<gene>
    <name evidence="2" type="ORF">A2801_00640</name>
</gene>
<dbReference type="STRING" id="1802500.A2801_00640"/>
<dbReference type="AlphaFoldDB" id="A0A1F7YQQ1"/>
<name>A0A1F7YQQ1_9BACT</name>
<protein>
    <recommendedName>
        <fullName evidence="4">Eight-cysteine-cluster domain-containing protein</fullName>
    </recommendedName>
</protein>
<evidence type="ECO:0000313" key="2">
    <source>
        <dbReference type="EMBL" id="OGM29664.1"/>
    </source>
</evidence>
<keyword evidence="1" id="KW-1133">Transmembrane helix</keyword>
<reference evidence="2 3" key="1">
    <citation type="journal article" date="2016" name="Nat. Commun.">
        <title>Thousands of microbial genomes shed light on interconnected biogeochemical processes in an aquifer system.</title>
        <authorList>
            <person name="Anantharaman K."/>
            <person name="Brown C.T."/>
            <person name="Hug L.A."/>
            <person name="Sharon I."/>
            <person name="Castelle C.J."/>
            <person name="Probst A.J."/>
            <person name="Thomas B.C."/>
            <person name="Singh A."/>
            <person name="Wilkins M.J."/>
            <person name="Karaoz U."/>
            <person name="Brodie E.L."/>
            <person name="Williams K.H."/>
            <person name="Hubbard S.S."/>
            <person name="Banfield J.F."/>
        </authorList>
    </citation>
    <scope>NUCLEOTIDE SEQUENCE [LARGE SCALE GENOMIC DNA]</scope>
</reference>
<evidence type="ECO:0008006" key="4">
    <source>
        <dbReference type="Google" id="ProtNLM"/>
    </source>
</evidence>
<accession>A0A1F7YQQ1</accession>
<feature type="transmembrane region" description="Helical" evidence="1">
    <location>
        <begin position="6"/>
        <end position="25"/>
    </location>
</feature>
<evidence type="ECO:0000256" key="1">
    <source>
        <dbReference type="SAM" id="Phobius"/>
    </source>
</evidence>
<keyword evidence="1" id="KW-0812">Transmembrane</keyword>
<organism evidence="2 3">
    <name type="scientific">Candidatus Woesebacteria bacterium RIFCSPHIGHO2_01_FULL_41_10</name>
    <dbReference type="NCBI Taxonomy" id="1802500"/>
    <lineage>
        <taxon>Bacteria</taxon>
        <taxon>Candidatus Woeseibacteriota</taxon>
    </lineage>
</organism>
<comment type="caution">
    <text evidence="2">The sequence shown here is derived from an EMBL/GenBank/DDBJ whole genome shotgun (WGS) entry which is preliminary data.</text>
</comment>
<dbReference type="EMBL" id="MGGM01000010">
    <property type="protein sequence ID" value="OGM29664.1"/>
    <property type="molecule type" value="Genomic_DNA"/>
</dbReference>